<evidence type="ECO:0000313" key="2">
    <source>
        <dbReference type="EMBL" id="CAI2375445.1"/>
    </source>
</evidence>
<comment type="caution">
    <text evidence="2">The sequence shown here is derived from an EMBL/GenBank/DDBJ whole genome shotgun (WGS) entry which is preliminary data.</text>
</comment>
<dbReference type="GO" id="GO:0005634">
    <property type="term" value="C:nucleus"/>
    <property type="evidence" value="ECO:0007669"/>
    <property type="project" value="TreeGrafter"/>
</dbReference>
<dbReference type="InterPro" id="IPR044852">
    <property type="entry name" value="WBP2-like"/>
</dbReference>
<gene>
    <name evidence="2" type="ORF">ECRASSUSDP1_LOCUS16807</name>
</gene>
<dbReference type="GO" id="GO:0003713">
    <property type="term" value="F:transcription coactivator activity"/>
    <property type="evidence" value="ECO:0007669"/>
    <property type="project" value="InterPro"/>
</dbReference>
<dbReference type="CDD" id="cd13214">
    <property type="entry name" value="PH-GRAM_WBP2"/>
    <property type="match status" value="1"/>
</dbReference>
<feature type="region of interest" description="Disordered" evidence="1">
    <location>
        <begin position="244"/>
        <end position="287"/>
    </location>
</feature>
<feature type="compositionally biased region" description="Pro residues" evidence="1">
    <location>
        <begin position="252"/>
        <end position="263"/>
    </location>
</feature>
<dbReference type="AlphaFoldDB" id="A0AAD1XMV0"/>
<dbReference type="Proteomes" id="UP001295684">
    <property type="component" value="Unassembled WGS sequence"/>
</dbReference>
<dbReference type="EMBL" id="CAMPGE010016926">
    <property type="protein sequence ID" value="CAI2375445.1"/>
    <property type="molecule type" value="Genomic_DNA"/>
</dbReference>
<dbReference type="GO" id="GO:0031490">
    <property type="term" value="F:chromatin DNA binding"/>
    <property type="evidence" value="ECO:0007669"/>
    <property type="project" value="TreeGrafter"/>
</dbReference>
<keyword evidence="3" id="KW-1185">Reference proteome</keyword>
<evidence type="ECO:0000256" key="1">
    <source>
        <dbReference type="SAM" id="MobiDB-lite"/>
    </source>
</evidence>
<sequence length="296" mass="31312">MALNPPQMADGEPVRVAGEYFMLKRKGIEFECKVKGEGKFKGVGYLVLTTCRLVLINTKSKSKFNAFDLPLAHIFSESFKQPIFGANYEKGMCKPLFGCFQSDIEWKIWFMEGGCMAFLKTLKKCLKEVRNTDGFAEGLAEYAQSQTFMTDFAYLDATDISTVYVTQPIIPGSAPAYSGAPAPSPAPSSDYAPAPSSGYAPAPSYAPVAAPAPTPAYPSYAPTGVPVDPPAAMGVPVGHSLPSVGSSAPAPTGYPSPAPPPGGVPSYMEEPMYAPVSSPAPAPAPAPAPGHYYNYQ</sequence>
<evidence type="ECO:0000313" key="3">
    <source>
        <dbReference type="Proteomes" id="UP001295684"/>
    </source>
</evidence>
<name>A0AAD1XMV0_EUPCR</name>
<feature type="compositionally biased region" description="Pro residues" evidence="1">
    <location>
        <begin position="278"/>
        <end position="287"/>
    </location>
</feature>
<dbReference type="SUPFAM" id="SSF50729">
    <property type="entry name" value="PH domain-like"/>
    <property type="match status" value="1"/>
</dbReference>
<protein>
    <submittedName>
        <fullName evidence="2">Uncharacterized protein</fullName>
    </submittedName>
</protein>
<reference evidence="2" key="1">
    <citation type="submission" date="2023-07" db="EMBL/GenBank/DDBJ databases">
        <authorList>
            <consortium name="AG Swart"/>
            <person name="Singh M."/>
            <person name="Singh A."/>
            <person name="Seah K."/>
            <person name="Emmerich C."/>
        </authorList>
    </citation>
    <scope>NUCLEOTIDE SEQUENCE</scope>
    <source>
        <strain evidence="2">DP1</strain>
    </source>
</reference>
<proteinExistence type="predicted"/>
<organism evidence="2 3">
    <name type="scientific">Euplotes crassus</name>
    <dbReference type="NCBI Taxonomy" id="5936"/>
    <lineage>
        <taxon>Eukaryota</taxon>
        <taxon>Sar</taxon>
        <taxon>Alveolata</taxon>
        <taxon>Ciliophora</taxon>
        <taxon>Intramacronucleata</taxon>
        <taxon>Spirotrichea</taxon>
        <taxon>Hypotrichia</taxon>
        <taxon>Euplotida</taxon>
        <taxon>Euplotidae</taxon>
        <taxon>Moneuplotes</taxon>
    </lineage>
</organism>
<dbReference type="PANTHER" id="PTHR31606">
    <property type="entry name" value="WW DOMAIN BINDING PROTEIN 2, ISOFORM E"/>
    <property type="match status" value="1"/>
</dbReference>
<accession>A0AAD1XMV0</accession>
<dbReference type="PANTHER" id="PTHR31606:SF1">
    <property type="entry name" value="WW DOMAIN BINDING PROTEIN 2, ISOFORM E"/>
    <property type="match status" value="1"/>
</dbReference>